<name>A0ACC2XKJ0_9TREE</name>
<evidence type="ECO:0000313" key="2">
    <source>
        <dbReference type="Proteomes" id="UP001234202"/>
    </source>
</evidence>
<organism evidence="1 2">
    <name type="scientific">Naganishia onofrii</name>
    <dbReference type="NCBI Taxonomy" id="1851511"/>
    <lineage>
        <taxon>Eukaryota</taxon>
        <taxon>Fungi</taxon>
        <taxon>Dikarya</taxon>
        <taxon>Basidiomycota</taxon>
        <taxon>Agaricomycotina</taxon>
        <taxon>Tremellomycetes</taxon>
        <taxon>Filobasidiales</taxon>
        <taxon>Filobasidiaceae</taxon>
        <taxon>Naganishia</taxon>
    </lineage>
</organism>
<reference evidence="1" key="1">
    <citation type="submission" date="2023-04" db="EMBL/GenBank/DDBJ databases">
        <title>Draft Genome sequencing of Naganishia species isolated from polar environments using Oxford Nanopore Technology.</title>
        <authorList>
            <person name="Leo P."/>
            <person name="Venkateswaran K."/>
        </authorList>
    </citation>
    <scope>NUCLEOTIDE SEQUENCE</scope>
    <source>
        <strain evidence="1">DBVPG 5303</strain>
    </source>
</reference>
<proteinExistence type="predicted"/>
<sequence>MSAVSLSHDMTGQHLAAERVLAAVSMGFFSDIYIPKHALAPYTFFDHEDNAFFMVADIEEVDPDQPDPDKKDPFRSDKETQRLYIYKKDTIRFRVTSLQWQEVEPLPPNVRDKPREIDPETGLPKEMSQEEVDAKQAQREQEAGLKIMVSRAGHAAHPFGTIPVLTLELHANRRQ</sequence>
<protein>
    <submittedName>
        <fullName evidence="1">Uncharacterized protein</fullName>
    </submittedName>
</protein>
<evidence type="ECO:0000313" key="1">
    <source>
        <dbReference type="EMBL" id="KAJ9124539.1"/>
    </source>
</evidence>
<comment type="caution">
    <text evidence="1">The sequence shown here is derived from an EMBL/GenBank/DDBJ whole genome shotgun (WGS) entry which is preliminary data.</text>
</comment>
<dbReference type="EMBL" id="JASBWV010000010">
    <property type="protein sequence ID" value="KAJ9124539.1"/>
    <property type="molecule type" value="Genomic_DNA"/>
</dbReference>
<dbReference type="Proteomes" id="UP001234202">
    <property type="component" value="Unassembled WGS sequence"/>
</dbReference>
<gene>
    <name evidence="1" type="ORF">QFC24_003331</name>
</gene>
<keyword evidence="2" id="KW-1185">Reference proteome</keyword>
<accession>A0ACC2XKJ0</accession>